<evidence type="ECO:0000313" key="1">
    <source>
        <dbReference type="EMBL" id="EKX37202.1"/>
    </source>
</evidence>
<dbReference type="GeneID" id="17293922"/>
<dbReference type="AlphaFoldDB" id="L1IM61"/>
<gene>
    <name evidence="1" type="ORF">GUITHDRAFT_116616</name>
</gene>
<dbReference type="EnsemblProtists" id="EKX37202">
    <property type="protein sequence ID" value="EKX37202"/>
    <property type="gene ID" value="GUITHDRAFT_116616"/>
</dbReference>
<proteinExistence type="predicted"/>
<dbReference type="HOGENOM" id="CLU_420632_0_0_1"/>
<name>L1IM61_GUITC</name>
<protein>
    <recommendedName>
        <fullName evidence="4">Zinc-ribbon domain-containing protein</fullName>
    </recommendedName>
</protein>
<reference evidence="1 3" key="1">
    <citation type="journal article" date="2012" name="Nature">
        <title>Algal genomes reveal evolutionary mosaicism and the fate of nucleomorphs.</title>
        <authorList>
            <consortium name="DOE Joint Genome Institute"/>
            <person name="Curtis B.A."/>
            <person name="Tanifuji G."/>
            <person name="Burki F."/>
            <person name="Gruber A."/>
            <person name="Irimia M."/>
            <person name="Maruyama S."/>
            <person name="Arias M.C."/>
            <person name="Ball S.G."/>
            <person name="Gile G.H."/>
            <person name="Hirakawa Y."/>
            <person name="Hopkins J.F."/>
            <person name="Kuo A."/>
            <person name="Rensing S.A."/>
            <person name="Schmutz J."/>
            <person name="Symeonidi A."/>
            <person name="Elias M."/>
            <person name="Eveleigh R.J."/>
            <person name="Herman E.K."/>
            <person name="Klute M.J."/>
            <person name="Nakayama T."/>
            <person name="Obornik M."/>
            <person name="Reyes-Prieto A."/>
            <person name="Armbrust E.V."/>
            <person name="Aves S.J."/>
            <person name="Beiko R.G."/>
            <person name="Coutinho P."/>
            <person name="Dacks J.B."/>
            <person name="Durnford D.G."/>
            <person name="Fast N.M."/>
            <person name="Green B.R."/>
            <person name="Grisdale C.J."/>
            <person name="Hempel F."/>
            <person name="Henrissat B."/>
            <person name="Hoppner M.P."/>
            <person name="Ishida K."/>
            <person name="Kim E."/>
            <person name="Koreny L."/>
            <person name="Kroth P.G."/>
            <person name="Liu Y."/>
            <person name="Malik S.B."/>
            <person name="Maier U.G."/>
            <person name="McRose D."/>
            <person name="Mock T."/>
            <person name="Neilson J.A."/>
            <person name="Onodera N.T."/>
            <person name="Poole A.M."/>
            <person name="Pritham E.J."/>
            <person name="Richards T.A."/>
            <person name="Rocap G."/>
            <person name="Roy S.W."/>
            <person name="Sarai C."/>
            <person name="Schaack S."/>
            <person name="Shirato S."/>
            <person name="Slamovits C.H."/>
            <person name="Spencer D.F."/>
            <person name="Suzuki S."/>
            <person name="Worden A.Z."/>
            <person name="Zauner S."/>
            <person name="Barry K."/>
            <person name="Bell C."/>
            <person name="Bharti A.K."/>
            <person name="Crow J.A."/>
            <person name="Grimwood J."/>
            <person name="Kramer R."/>
            <person name="Lindquist E."/>
            <person name="Lucas S."/>
            <person name="Salamov A."/>
            <person name="McFadden G.I."/>
            <person name="Lane C.E."/>
            <person name="Keeling P.J."/>
            <person name="Gray M.W."/>
            <person name="Grigoriev I.V."/>
            <person name="Archibald J.M."/>
        </authorList>
    </citation>
    <scope>NUCLEOTIDE SEQUENCE</scope>
    <source>
        <strain evidence="1 3">CCMP2712</strain>
    </source>
</reference>
<evidence type="ECO:0000313" key="2">
    <source>
        <dbReference type="EnsemblProtists" id="EKX37202"/>
    </source>
</evidence>
<dbReference type="OrthoDB" id="2419021at2759"/>
<sequence>MVSSFAVKSAKVSLATLCLVAHFARTNSFIPLFPSPPNVCFRKLTSSVPRHLSVPIAPTAVVTAGQPRGRQVNFTFSYESEGLQGSTSGSWSPLRNPKAAVRALLDSQKASLSRINELIMEVHEQRTLKRKEKVGKLTAERFHNMSQQILNAESSRQHELRQWYVHLVQLSALLARQGLQHSVWLKMDKSLRPSLTGQSHENISMINDWVVNLKGQILGNMDRERDILLPLLAISCVKHYFTTTDMYVEETYFQVLIHWLSHSVLKSLKTESDQKPSVRECVMFFSFVNNRLKEDLEEFREQLNNNASEDVSTTSTLFSRLHFKVGLLLEAKRCIYLSSACNFQQQLHSRLPLIEQLDHVLLAMDSLQTILKDCGDESETLRAALKTKYKKILELVKEHVEFEAKRLIPALKYSATVQKIKDLSRSHMSSSVIEQEARNLARRLVAMPMDKSCCVTDQDVASRLEEIRLESESEVELKKRPRDHLHDIIEGRFYTLKQIASSRGGSCLSEQYVKMKDKMMWKCSDGHVWNATAETIFRGFWCPECRKENLRLTIHDMHETAALHGGRCLSQEYKGSNTKLLWECRLGHQFLMAPNNIRRKRGTSRMPSWCPQCSKLPPCQKCVFVKDCDSAELPLAGHMKHDQPASNHDGSV</sequence>
<evidence type="ECO:0008006" key="4">
    <source>
        <dbReference type="Google" id="ProtNLM"/>
    </source>
</evidence>
<dbReference type="Proteomes" id="UP000011087">
    <property type="component" value="Unassembled WGS sequence"/>
</dbReference>
<dbReference type="RefSeq" id="XP_005824182.1">
    <property type="nucleotide sequence ID" value="XM_005824125.1"/>
</dbReference>
<dbReference type="PaxDb" id="55529-EKX37202"/>
<reference evidence="2" key="3">
    <citation type="submission" date="2016-03" db="UniProtKB">
        <authorList>
            <consortium name="EnsemblProtists"/>
        </authorList>
    </citation>
    <scope>IDENTIFICATION</scope>
</reference>
<dbReference type="KEGG" id="gtt:GUITHDRAFT_116616"/>
<keyword evidence="3" id="KW-1185">Reference proteome</keyword>
<dbReference type="EMBL" id="JH993062">
    <property type="protein sequence ID" value="EKX37202.1"/>
    <property type="molecule type" value="Genomic_DNA"/>
</dbReference>
<accession>L1IM61</accession>
<organism evidence="1">
    <name type="scientific">Guillardia theta (strain CCMP2712)</name>
    <name type="common">Cryptophyte</name>
    <dbReference type="NCBI Taxonomy" id="905079"/>
    <lineage>
        <taxon>Eukaryota</taxon>
        <taxon>Cryptophyceae</taxon>
        <taxon>Pyrenomonadales</taxon>
        <taxon>Geminigeraceae</taxon>
        <taxon>Guillardia</taxon>
    </lineage>
</organism>
<reference evidence="3" key="2">
    <citation type="submission" date="2012-11" db="EMBL/GenBank/DDBJ databases">
        <authorList>
            <person name="Kuo A."/>
            <person name="Curtis B.A."/>
            <person name="Tanifuji G."/>
            <person name="Burki F."/>
            <person name="Gruber A."/>
            <person name="Irimia M."/>
            <person name="Maruyama S."/>
            <person name="Arias M.C."/>
            <person name="Ball S.G."/>
            <person name="Gile G.H."/>
            <person name="Hirakawa Y."/>
            <person name="Hopkins J.F."/>
            <person name="Rensing S.A."/>
            <person name="Schmutz J."/>
            <person name="Symeonidi A."/>
            <person name="Elias M."/>
            <person name="Eveleigh R.J."/>
            <person name="Herman E.K."/>
            <person name="Klute M.J."/>
            <person name="Nakayama T."/>
            <person name="Obornik M."/>
            <person name="Reyes-Prieto A."/>
            <person name="Armbrust E.V."/>
            <person name="Aves S.J."/>
            <person name="Beiko R.G."/>
            <person name="Coutinho P."/>
            <person name="Dacks J.B."/>
            <person name="Durnford D.G."/>
            <person name="Fast N.M."/>
            <person name="Green B.R."/>
            <person name="Grisdale C."/>
            <person name="Hempe F."/>
            <person name="Henrissat B."/>
            <person name="Hoppner M.P."/>
            <person name="Ishida K.-I."/>
            <person name="Kim E."/>
            <person name="Koreny L."/>
            <person name="Kroth P.G."/>
            <person name="Liu Y."/>
            <person name="Malik S.-B."/>
            <person name="Maier U.G."/>
            <person name="McRose D."/>
            <person name="Mock T."/>
            <person name="Neilson J.A."/>
            <person name="Onodera N.T."/>
            <person name="Poole A.M."/>
            <person name="Pritham E.J."/>
            <person name="Richards T.A."/>
            <person name="Rocap G."/>
            <person name="Roy S.W."/>
            <person name="Sarai C."/>
            <person name="Schaack S."/>
            <person name="Shirato S."/>
            <person name="Slamovits C.H."/>
            <person name="Spencer D.F."/>
            <person name="Suzuki S."/>
            <person name="Worden A.Z."/>
            <person name="Zauner S."/>
            <person name="Barry K."/>
            <person name="Bell C."/>
            <person name="Bharti A.K."/>
            <person name="Crow J.A."/>
            <person name="Grimwood J."/>
            <person name="Kramer R."/>
            <person name="Lindquist E."/>
            <person name="Lucas S."/>
            <person name="Salamov A."/>
            <person name="McFadden G.I."/>
            <person name="Lane C.E."/>
            <person name="Keeling P.J."/>
            <person name="Gray M.W."/>
            <person name="Grigoriev I.V."/>
            <person name="Archibald J.M."/>
        </authorList>
    </citation>
    <scope>NUCLEOTIDE SEQUENCE</scope>
    <source>
        <strain evidence="3">CCMP2712</strain>
    </source>
</reference>
<evidence type="ECO:0000313" key="3">
    <source>
        <dbReference type="Proteomes" id="UP000011087"/>
    </source>
</evidence>